<evidence type="ECO:0000259" key="2">
    <source>
        <dbReference type="Pfam" id="PF24803"/>
    </source>
</evidence>
<keyword evidence="4" id="KW-1185">Reference proteome</keyword>
<reference evidence="3" key="1">
    <citation type="journal article" date="2020" name="Stud. Mycol.">
        <title>101 Dothideomycetes genomes: a test case for predicting lifestyles and emergence of pathogens.</title>
        <authorList>
            <person name="Haridas S."/>
            <person name="Albert R."/>
            <person name="Binder M."/>
            <person name="Bloem J."/>
            <person name="Labutti K."/>
            <person name="Salamov A."/>
            <person name="Andreopoulos B."/>
            <person name="Baker S."/>
            <person name="Barry K."/>
            <person name="Bills G."/>
            <person name="Bluhm B."/>
            <person name="Cannon C."/>
            <person name="Castanera R."/>
            <person name="Culley D."/>
            <person name="Daum C."/>
            <person name="Ezra D."/>
            <person name="Gonzalez J."/>
            <person name="Henrissat B."/>
            <person name="Kuo A."/>
            <person name="Liang C."/>
            <person name="Lipzen A."/>
            <person name="Lutzoni F."/>
            <person name="Magnuson J."/>
            <person name="Mondo S."/>
            <person name="Nolan M."/>
            <person name="Ohm R."/>
            <person name="Pangilinan J."/>
            <person name="Park H.-J."/>
            <person name="Ramirez L."/>
            <person name="Alfaro M."/>
            <person name="Sun H."/>
            <person name="Tritt A."/>
            <person name="Yoshinaga Y."/>
            <person name="Zwiers L.-H."/>
            <person name="Turgeon B."/>
            <person name="Goodwin S."/>
            <person name="Spatafora J."/>
            <person name="Crous P."/>
            <person name="Grigoriev I."/>
        </authorList>
    </citation>
    <scope>NUCLEOTIDE SEQUENCE</scope>
    <source>
        <strain evidence="3">CBS 119687</strain>
    </source>
</reference>
<dbReference type="OrthoDB" id="5313995at2759"/>
<evidence type="ECO:0000313" key="4">
    <source>
        <dbReference type="Proteomes" id="UP000799771"/>
    </source>
</evidence>
<feature type="transmembrane region" description="Helical" evidence="1">
    <location>
        <begin position="59"/>
        <end position="79"/>
    </location>
</feature>
<keyword evidence="1" id="KW-1133">Transmembrane helix</keyword>
<dbReference type="GeneID" id="54404026"/>
<dbReference type="PANTHER" id="PTHR37019">
    <property type="entry name" value="CHROMOSOME 1, WHOLE GENOME SHOTGUN SEQUENCE"/>
    <property type="match status" value="1"/>
</dbReference>
<evidence type="ECO:0000313" key="3">
    <source>
        <dbReference type="EMBL" id="KAF2130327.1"/>
    </source>
</evidence>
<protein>
    <recommendedName>
        <fullName evidence="2">DUF7704 domain-containing protein</fullName>
    </recommendedName>
</protein>
<dbReference type="AlphaFoldDB" id="A0A6A6AHG2"/>
<keyword evidence="1" id="KW-0472">Membrane</keyword>
<dbReference type="RefSeq" id="XP_033524714.1">
    <property type="nucleotide sequence ID" value="XM_033663594.1"/>
</dbReference>
<proteinExistence type="predicted"/>
<dbReference type="InterPro" id="IPR056121">
    <property type="entry name" value="DUF7704"/>
</dbReference>
<dbReference type="Pfam" id="PF24803">
    <property type="entry name" value="DUF7704"/>
    <property type="match status" value="1"/>
</dbReference>
<evidence type="ECO:0000256" key="1">
    <source>
        <dbReference type="SAM" id="Phobius"/>
    </source>
</evidence>
<accession>A0A6A6AHG2</accession>
<organism evidence="3 4">
    <name type="scientific">Dothidotthia symphoricarpi CBS 119687</name>
    <dbReference type="NCBI Taxonomy" id="1392245"/>
    <lineage>
        <taxon>Eukaryota</taxon>
        <taxon>Fungi</taxon>
        <taxon>Dikarya</taxon>
        <taxon>Ascomycota</taxon>
        <taxon>Pezizomycotina</taxon>
        <taxon>Dothideomycetes</taxon>
        <taxon>Pleosporomycetidae</taxon>
        <taxon>Pleosporales</taxon>
        <taxon>Dothidotthiaceae</taxon>
        <taxon>Dothidotthia</taxon>
    </lineage>
</organism>
<dbReference type="Proteomes" id="UP000799771">
    <property type="component" value="Unassembled WGS sequence"/>
</dbReference>
<gene>
    <name evidence="3" type="ORF">P153DRAFT_288345</name>
</gene>
<feature type="transmembrane region" description="Helical" evidence="1">
    <location>
        <begin position="86"/>
        <end position="105"/>
    </location>
</feature>
<feature type="domain" description="DUF7704" evidence="2">
    <location>
        <begin position="6"/>
        <end position="146"/>
    </location>
</feature>
<keyword evidence="1" id="KW-0812">Transmembrane</keyword>
<feature type="transmembrane region" description="Helical" evidence="1">
    <location>
        <begin position="125"/>
        <end position="145"/>
    </location>
</feature>
<dbReference type="PANTHER" id="PTHR37019:SF1">
    <property type="entry name" value="EXPERA DOMAIN-CONTAINING PROTEIN"/>
    <property type="match status" value="1"/>
</dbReference>
<feature type="transmembrane region" description="Helical" evidence="1">
    <location>
        <begin position="12"/>
        <end position="32"/>
    </location>
</feature>
<dbReference type="EMBL" id="ML977504">
    <property type="protein sequence ID" value="KAF2130327.1"/>
    <property type="molecule type" value="Genomic_DNA"/>
</dbReference>
<sequence>MSRSTSPIPAFYYHFFTTLDPLISLSAIYMNFFSPETILGSAFAPSSPWCTVTPSHTMLMHQAGGAFAMFAFLMVFMLRATNDLKVWKYFEAGVLMTDGAAFWSLGNALASQRRLGVGEWRGEEWGTVVILVVVSVVRIAFLMGLGMEQRRVAKKIE</sequence>
<name>A0A6A6AHG2_9PLEO</name>